<gene>
    <name evidence="1" type="ORF">PV08_01512</name>
</gene>
<evidence type="ECO:0000313" key="2">
    <source>
        <dbReference type="Proteomes" id="UP000053328"/>
    </source>
</evidence>
<name>A0A0D2BPP5_9EURO</name>
<dbReference type="RefSeq" id="XP_016241149.1">
    <property type="nucleotide sequence ID" value="XM_016375873.1"/>
</dbReference>
<dbReference type="HOGENOM" id="CLU_027389_2_0_1"/>
<sequence length="259" mass="27659">MASEKLNDVATVFQNLHRPGKPVVLANVYDGASASVVAPLASCAALATASYAVAKAAGTEDDELTLEQNLRAVRVVAKVAARHDKPLSADLQDGYGDRLAEAVTSIVQAGVVGINLEDCDKDAQQMYPVDVAVERITLALKTARDLGVPNFVVNARCDTLVRGGGVDEVIARGKRYLDAGATTVFVWGGGRRGVSRAEVERMVQEFDGRLSVSYLFFHGLSVKELAEIGVARISVGPKIQAFAMKEFAKRAEELLDQGR</sequence>
<evidence type="ECO:0008006" key="3">
    <source>
        <dbReference type="Google" id="ProtNLM"/>
    </source>
</evidence>
<dbReference type="InterPro" id="IPR015813">
    <property type="entry name" value="Pyrv/PenolPyrv_kinase-like_dom"/>
</dbReference>
<dbReference type="InterPro" id="IPR040442">
    <property type="entry name" value="Pyrv_kinase-like_dom_sf"/>
</dbReference>
<dbReference type="PANTHER" id="PTHR42905:SF16">
    <property type="entry name" value="CARBOXYPHOSPHONOENOLPYRUVATE PHOSPHONOMUTASE-LIKE PROTEIN (AFU_ORTHOLOGUE AFUA_5G07230)"/>
    <property type="match status" value="1"/>
</dbReference>
<dbReference type="GeneID" id="27328595"/>
<dbReference type="OrthoDB" id="429143at2759"/>
<dbReference type="PANTHER" id="PTHR42905">
    <property type="entry name" value="PHOSPHOENOLPYRUVATE CARBOXYLASE"/>
    <property type="match status" value="1"/>
</dbReference>
<proteinExistence type="predicted"/>
<evidence type="ECO:0000313" key="1">
    <source>
        <dbReference type="EMBL" id="KIW20933.1"/>
    </source>
</evidence>
<dbReference type="InterPro" id="IPR039556">
    <property type="entry name" value="ICL/PEPM"/>
</dbReference>
<dbReference type="AlphaFoldDB" id="A0A0D2BPP5"/>
<dbReference type="SUPFAM" id="SSF51621">
    <property type="entry name" value="Phosphoenolpyruvate/pyruvate domain"/>
    <property type="match status" value="1"/>
</dbReference>
<dbReference type="EMBL" id="KN847492">
    <property type="protein sequence ID" value="KIW20933.1"/>
    <property type="molecule type" value="Genomic_DNA"/>
</dbReference>
<reference evidence="1 2" key="1">
    <citation type="submission" date="2015-01" db="EMBL/GenBank/DDBJ databases">
        <title>The Genome Sequence of Exophiala spinifera CBS89968.</title>
        <authorList>
            <consortium name="The Broad Institute Genomics Platform"/>
            <person name="Cuomo C."/>
            <person name="de Hoog S."/>
            <person name="Gorbushina A."/>
            <person name="Stielow B."/>
            <person name="Teixiera M."/>
            <person name="Abouelleil A."/>
            <person name="Chapman S.B."/>
            <person name="Priest M."/>
            <person name="Young S.K."/>
            <person name="Wortman J."/>
            <person name="Nusbaum C."/>
            <person name="Birren B."/>
        </authorList>
    </citation>
    <scope>NUCLEOTIDE SEQUENCE [LARGE SCALE GENOMIC DNA]</scope>
    <source>
        <strain evidence="1 2">CBS 89968</strain>
    </source>
</reference>
<keyword evidence="2" id="KW-1185">Reference proteome</keyword>
<dbReference type="Pfam" id="PF13714">
    <property type="entry name" value="PEP_mutase"/>
    <property type="match status" value="1"/>
</dbReference>
<dbReference type="VEuPathDB" id="FungiDB:PV08_01512"/>
<protein>
    <recommendedName>
        <fullName evidence="3">PEP phosphonomutase</fullName>
    </recommendedName>
</protein>
<organism evidence="1 2">
    <name type="scientific">Exophiala spinifera</name>
    <dbReference type="NCBI Taxonomy" id="91928"/>
    <lineage>
        <taxon>Eukaryota</taxon>
        <taxon>Fungi</taxon>
        <taxon>Dikarya</taxon>
        <taxon>Ascomycota</taxon>
        <taxon>Pezizomycotina</taxon>
        <taxon>Eurotiomycetes</taxon>
        <taxon>Chaetothyriomycetidae</taxon>
        <taxon>Chaetothyriales</taxon>
        <taxon>Herpotrichiellaceae</taxon>
        <taxon>Exophiala</taxon>
    </lineage>
</organism>
<dbReference type="CDD" id="cd00377">
    <property type="entry name" value="ICL_PEPM"/>
    <property type="match status" value="1"/>
</dbReference>
<dbReference type="GO" id="GO:0003824">
    <property type="term" value="F:catalytic activity"/>
    <property type="evidence" value="ECO:0007669"/>
    <property type="project" value="InterPro"/>
</dbReference>
<accession>A0A0D2BPP5</accession>
<dbReference type="Proteomes" id="UP000053328">
    <property type="component" value="Unassembled WGS sequence"/>
</dbReference>
<dbReference type="Gene3D" id="3.20.20.60">
    <property type="entry name" value="Phosphoenolpyruvate-binding domains"/>
    <property type="match status" value="1"/>
</dbReference>